<proteinExistence type="predicted"/>
<dbReference type="Proteomes" id="UP000217838">
    <property type="component" value="Unassembled WGS sequence"/>
</dbReference>
<evidence type="ECO:0000313" key="1">
    <source>
        <dbReference type="EMBL" id="PCI92312.1"/>
    </source>
</evidence>
<evidence type="ECO:0000313" key="2">
    <source>
        <dbReference type="Proteomes" id="UP000217838"/>
    </source>
</evidence>
<comment type="caution">
    <text evidence="1">The sequence shown here is derived from an EMBL/GenBank/DDBJ whole genome shotgun (WGS) entry which is preliminary data.</text>
</comment>
<accession>A0A2A4YBK2</accession>
<gene>
    <name evidence="1" type="ORF">COB11_07730</name>
</gene>
<organism evidence="1 2">
    <name type="scientific">Aerophobetes bacterium</name>
    <dbReference type="NCBI Taxonomy" id="2030807"/>
    <lineage>
        <taxon>Bacteria</taxon>
        <taxon>Candidatus Aerophobota</taxon>
    </lineage>
</organism>
<name>A0A2A4YBK2_UNCAE</name>
<dbReference type="EMBL" id="NVUU01000112">
    <property type="protein sequence ID" value="PCI92312.1"/>
    <property type="molecule type" value="Genomic_DNA"/>
</dbReference>
<sequence>MVAVKKKKLELAQQSTIPLSESMFPFLDARNILSYLEAVELDEPVLLRPTKASIFINTFKNYCASHKDSILNKSCLPVLERTLASIPHTEKNNKRVYNELKKVLNKWYLRDTCDHTKLTLSEMLPHIERLETKCQAIHSALAGIGSRH</sequence>
<reference evidence="2" key="1">
    <citation type="submission" date="2017-08" db="EMBL/GenBank/DDBJ databases">
        <title>A dynamic microbial community with high functional redundancy inhabits the cold, oxic subseafloor aquifer.</title>
        <authorList>
            <person name="Tully B.J."/>
            <person name="Wheat C.G."/>
            <person name="Glazer B.T."/>
            <person name="Huber J.A."/>
        </authorList>
    </citation>
    <scope>NUCLEOTIDE SEQUENCE [LARGE SCALE GENOMIC DNA]</scope>
</reference>
<dbReference type="AlphaFoldDB" id="A0A2A4YBK2"/>
<protein>
    <submittedName>
        <fullName evidence="1">Uncharacterized protein</fullName>
    </submittedName>
</protein>